<name>A0A1X7G8I8_9HYPH</name>
<sequence>MPRVIAAVNRSHMMAVTDDGLVCEITNMFDADGEETDDFNSAIVGVVRVGDDEWFTVVFEEYETVRVH</sequence>
<evidence type="ECO:0000313" key="1">
    <source>
        <dbReference type="EMBL" id="SMF65816.1"/>
    </source>
</evidence>
<protein>
    <submittedName>
        <fullName evidence="1">Uncharacterized protein</fullName>
    </submittedName>
</protein>
<dbReference type="Proteomes" id="UP000192903">
    <property type="component" value="Unassembled WGS sequence"/>
</dbReference>
<reference evidence="2" key="1">
    <citation type="submission" date="2017-04" db="EMBL/GenBank/DDBJ databases">
        <authorList>
            <person name="Varghese N."/>
            <person name="Submissions S."/>
        </authorList>
    </citation>
    <scope>NUCLEOTIDE SEQUENCE [LARGE SCALE GENOMIC DNA]</scope>
    <source>
        <strain evidence="2">B4P</strain>
    </source>
</reference>
<dbReference type="STRING" id="464029.SAMN02982989_3409"/>
<dbReference type="AlphaFoldDB" id="A0A1X7G8I8"/>
<evidence type="ECO:0000313" key="2">
    <source>
        <dbReference type="Proteomes" id="UP000192903"/>
    </source>
</evidence>
<proteinExistence type="predicted"/>
<organism evidence="1 2">
    <name type="scientific">Xaviernesmea oryzae</name>
    <dbReference type="NCBI Taxonomy" id="464029"/>
    <lineage>
        <taxon>Bacteria</taxon>
        <taxon>Pseudomonadati</taxon>
        <taxon>Pseudomonadota</taxon>
        <taxon>Alphaproteobacteria</taxon>
        <taxon>Hyphomicrobiales</taxon>
        <taxon>Rhizobiaceae</taxon>
        <taxon>Rhizobium/Agrobacterium group</taxon>
        <taxon>Xaviernesmea</taxon>
    </lineage>
</organism>
<dbReference type="EMBL" id="FXAF01000011">
    <property type="protein sequence ID" value="SMF65816.1"/>
    <property type="molecule type" value="Genomic_DNA"/>
</dbReference>
<dbReference type="OrthoDB" id="9866107at2"/>
<accession>A0A1X7G8I8</accession>
<gene>
    <name evidence="1" type="ORF">SAMN02982989_3409</name>
</gene>
<dbReference type="RefSeq" id="WP_085424112.1">
    <property type="nucleotide sequence ID" value="NZ_FXAF01000011.1"/>
</dbReference>
<keyword evidence="2" id="KW-1185">Reference proteome</keyword>